<dbReference type="VEuPathDB" id="FungiDB:VP01_12035g1"/>
<dbReference type="OrthoDB" id="28208at2759"/>
<comment type="caution">
    <text evidence="2">The sequence shown here is derived from an EMBL/GenBank/DDBJ whole genome shotgun (WGS) entry which is preliminary data.</text>
</comment>
<accession>A0A0L6VQM3</accession>
<keyword evidence="3" id="KW-1185">Reference proteome</keyword>
<dbReference type="EMBL" id="LAVV01002261">
    <property type="protein sequence ID" value="KNZ62947.1"/>
    <property type="molecule type" value="Genomic_DNA"/>
</dbReference>
<evidence type="ECO:0000313" key="2">
    <source>
        <dbReference type="EMBL" id="KNZ62947.1"/>
    </source>
</evidence>
<reference evidence="2 3" key="1">
    <citation type="submission" date="2015-08" db="EMBL/GenBank/DDBJ databases">
        <title>Next Generation Sequencing and Analysis of the Genome of Puccinia sorghi L Schw, the Causal Agent of Maize Common Rust.</title>
        <authorList>
            <person name="Rochi L."/>
            <person name="Burguener G."/>
            <person name="Darino M."/>
            <person name="Turjanski A."/>
            <person name="Kreff E."/>
            <person name="Dieguez M.J."/>
            <person name="Sacco F."/>
        </authorList>
    </citation>
    <scope>NUCLEOTIDE SEQUENCE [LARGE SCALE GENOMIC DNA]</scope>
    <source>
        <strain evidence="2 3">RO10H11247</strain>
    </source>
</reference>
<dbReference type="STRING" id="27349.A0A0L6VQM3"/>
<feature type="region of interest" description="Disordered" evidence="1">
    <location>
        <begin position="41"/>
        <end position="97"/>
    </location>
</feature>
<proteinExistence type="predicted"/>
<evidence type="ECO:0000313" key="3">
    <source>
        <dbReference type="Proteomes" id="UP000037035"/>
    </source>
</evidence>
<feature type="compositionally biased region" description="Polar residues" evidence="1">
    <location>
        <begin position="41"/>
        <end position="51"/>
    </location>
</feature>
<evidence type="ECO:0000256" key="1">
    <source>
        <dbReference type="SAM" id="MobiDB-lite"/>
    </source>
</evidence>
<protein>
    <submittedName>
        <fullName evidence="2">Uncharacterized protein</fullName>
    </submittedName>
</protein>
<name>A0A0L6VQM3_9BASI</name>
<gene>
    <name evidence="2" type="ORF">VP01_12035g1</name>
</gene>
<dbReference type="AlphaFoldDB" id="A0A0L6VQM3"/>
<feature type="compositionally biased region" description="Polar residues" evidence="1">
    <location>
        <begin position="73"/>
        <end position="82"/>
    </location>
</feature>
<sequence>MVLKTFDVTKDDKEAAKYRANDNKIGLSSSSPRIYSMPSSAALNSIGQSPRSEPMNFKSLNLPPESLNLGLTPLQSSPTNRQSLSPSSRPPSPHQFSVVRWKMPPTRFFAGILGSMIDMHVGLGSLSQDRHHHPTGSFPSPPIGKPLSNN</sequence>
<feature type="region of interest" description="Disordered" evidence="1">
    <location>
        <begin position="127"/>
        <end position="150"/>
    </location>
</feature>
<organism evidence="2 3">
    <name type="scientific">Puccinia sorghi</name>
    <dbReference type="NCBI Taxonomy" id="27349"/>
    <lineage>
        <taxon>Eukaryota</taxon>
        <taxon>Fungi</taxon>
        <taxon>Dikarya</taxon>
        <taxon>Basidiomycota</taxon>
        <taxon>Pucciniomycotina</taxon>
        <taxon>Pucciniomycetes</taxon>
        <taxon>Pucciniales</taxon>
        <taxon>Pucciniaceae</taxon>
        <taxon>Puccinia</taxon>
    </lineage>
</organism>
<dbReference type="Proteomes" id="UP000037035">
    <property type="component" value="Unassembled WGS sequence"/>
</dbReference>